<reference evidence="1 2" key="1">
    <citation type="journal article" date="2005" name="Nucleic Acids Res.">
        <title>Genomic blueprint of Hahella chejuensis, a marine microbe producing an algicidal agent.</title>
        <authorList>
            <person name="Jeong H."/>
            <person name="Yim J.H."/>
            <person name="Lee C."/>
            <person name="Choi S.-H."/>
            <person name="Park Y.K."/>
            <person name="Yoon S.H."/>
            <person name="Hur C.-G."/>
            <person name="Kang H.-Y."/>
            <person name="Kim D."/>
            <person name="Lee H.H."/>
            <person name="Park K.H."/>
            <person name="Park S.-H."/>
            <person name="Park H.-S."/>
            <person name="Lee H.K."/>
            <person name="Oh T.K."/>
            <person name="Kim J.F."/>
        </authorList>
    </citation>
    <scope>NUCLEOTIDE SEQUENCE [LARGE SCALE GENOMIC DNA]</scope>
    <source>
        <strain evidence="1 2">KCTC 2396</strain>
    </source>
</reference>
<name>Q2SPE0_HAHCH</name>
<dbReference type="eggNOG" id="ENOG502ZJW8">
    <property type="taxonomic scope" value="Bacteria"/>
</dbReference>
<dbReference type="RefSeq" id="WP_011394561.1">
    <property type="nucleotide sequence ID" value="NC_007645.1"/>
</dbReference>
<protein>
    <submittedName>
        <fullName evidence="1">Uncharacterized protein</fullName>
    </submittedName>
</protein>
<evidence type="ECO:0000313" key="2">
    <source>
        <dbReference type="Proteomes" id="UP000000238"/>
    </source>
</evidence>
<dbReference type="Proteomes" id="UP000000238">
    <property type="component" value="Chromosome"/>
</dbReference>
<evidence type="ECO:0000313" key="1">
    <source>
        <dbReference type="EMBL" id="ABC27484.1"/>
    </source>
</evidence>
<keyword evidence="2" id="KW-1185">Reference proteome</keyword>
<dbReference type="HOGENOM" id="CLU_2538605_0_0_6"/>
<accession>Q2SPE0</accession>
<organism evidence="1 2">
    <name type="scientific">Hahella chejuensis (strain KCTC 2396)</name>
    <dbReference type="NCBI Taxonomy" id="349521"/>
    <lineage>
        <taxon>Bacteria</taxon>
        <taxon>Pseudomonadati</taxon>
        <taxon>Pseudomonadota</taxon>
        <taxon>Gammaproteobacteria</taxon>
        <taxon>Oceanospirillales</taxon>
        <taxon>Hahellaceae</taxon>
        <taxon>Hahella</taxon>
    </lineage>
</organism>
<dbReference type="OrthoDB" id="6199196at2"/>
<proteinExistence type="predicted"/>
<sequence length="98" mass="11080">MKTQDILNNALNGLDYIGYQLEHYGVTDKINRHAVLAYIMAEQKHLEGELDSISARVGVQKARIERARKQVEGLVNTTLETAAYPLKQTLSLIRSRLN</sequence>
<dbReference type="AlphaFoldDB" id="Q2SPE0"/>
<dbReference type="EMBL" id="CP000155">
    <property type="protein sequence ID" value="ABC27484.1"/>
    <property type="molecule type" value="Genomic_DNA"/>
</dbReference>
<dbReference type="KEGG" id="hch:HCH_00581"/>
<gene>
    <name evidence="1" type="ordered locus">HCH_00581</name>
</gene>